<feature type="compositionally biased region" description="Basic and acidic residues" evidence="1">
    <location>
        <begin position="127"/>
        <end position="147"/>
    </location>
</feature>
<reference evidence="2 3" key="1">
    <citation type="journal article" date="2018" name="Front. Microbiol.">
        <title>Genome-Wide Analysis of Corynespora cassiicola Leaf Fall Disease Putative Effectors.</title>
        <authorList>
            <person name="Lopez D."/>
            <person name="Ribeiro S."/>
            <person name="Label P."/>
            <person name="Fumanal B."/>
            <person name="Venisse J.S."/>
            <person name="Kohler A."/>
            <person name="de Oliveira R.R."/>
            <person name="Labutti K."/>
            <person name="Lipzen A."/>
            <person name="Lail K."/>
            <person name="Bauer D."/>
            <person name="Ohm R.A."/>
            <person name="Barry K.W."/>
            <person name="Spatafora J."/>
            <person name="Grigoriev I.V."/>
            <person name="Martin F.M."/>
            <person name="Pujade-Renaud V."/>
        </authorList>
    </citation>
    <scope>NUCLEOTIDE SEQUENCE [LARGE SCALE GENOMIC DNA]</scope>
    <source>
        <strain evidence="2 3">Philippines</strain>
    </source>
</reference>
<dbReference type="STRING" id="1448308.A0A2T2ND54"/>
<dbReference type="EMBL" id="KZ678140">
    <property type="protein sequence ID" value="PSN63375.1"/>
    <property type="molecule type" value="Genomic_DNA"/>
</dbReference>
<gene>
    <name evidence="2" type="ORF">BS50DRAFT_679652</name>
</gene>
<dbReference type="OrthoDB" id="3438962at2759"/>
<evidence type="ECO:0000313" key="2">
    <source>
        <dbReference type="EMBL" id="PSN63375.1"/>
    </source>
</evidence>
<keyword evidence="3" id="KW-1185">Reference proteome</keyword>
<feature type="region of interest" description="Disordered" evidence="1">
    <location>
        <begin position="1"/>
        <end position="177"/>
    </location>
</feature>
<feature type="compositionally biased region" description="Basic and acidic residues" evidence="1">
    <location>
        <begin position="75"/>
        <end position="93"/>
    </location>
</feature>
<feature type="compositionally biased region" description="Basic and acidic residues" evidence="1">
    <location>
        <begin position="45"/>
        <end position="56"/>
    </location>
</feature>
<feature type="compositionally biased region" description="Polar residues" evidence="1">
    <location>
        <begin position="8"/>
        <end position="42"/>
    </location>
</feature>
<organism evidence="2 3">
    <name type="scientific">Corynespora cassiicola Philippines</name>
    <dbReference type="NCBI Taxonomy" id="1448308"/>
    <lineage>
        <taxon>Eukaryota</taxon>
        <taxon>Fungi</taxon>
        <taxon>Dikarya</taxon>
        <taxon>Ascomycota</taxon>
        <taxon>Pezizomycotina</taxon>
        <taxon>Dothideomycetes</taxon>
        <taxon>Pleosporomycetidae</taxon>
        <taxon>Pleosporales</taxon>
        <taxon>Corynesporascaceae</taxon>
        <taxon>Corynespora</taxon>
    </lineage>
</organism>
<sequence>MSALDPSGPSQPTLNQAYTTPGNPSTKNPAEQTQASFNSLDSSEAVDKRIPQKQADESQATASALGQGVHGAPAGEEKKGLTEEDVGRHKELDAQQMAAPGEGRVAAAVAGSGQTGGGGEEPDFASDLDRKKAEQAEAREAIKKERGANTSVGGALGQQGGPANPVDKNNYPNTGAY</sequence>
<dbReference type="Proteomes" id="UP000240883">
    <property type="component" value="Unassembled WGS sequence"/>
</dbReference>
<name>A0A2T2ND54_CORCC</name>
<proteinExistence type="predicted"/>
<evidence type="ECO:0000256" key="1">
    <source>
        <dbReference type="SAM" id="MobiDB-lite"/>
    </source>
</evidence>
<dbReference type="AlphaFoldDB" id="A0A2T2ND54"/>
<protein>
    <submittedName>
        <fullName evidence="2">Uncharacterized protein</fullName>
    </submittedName>
</protein>
<evidence type="ECO:0000313" key="3">
    <source>
        <dbReference type="Proteomes" id="UP000240883"/>
    </source>
</evidence>
<accession>A0A2T2ND54</accession>